<dbReference type="EMBL" id="BLXT01007700">
    <property type="protein sequence ID" value="GFO41526.1"/>
    <property type="molecule type" value="Genomic_DNA"/>
</dbReference>
<organism evidence="2 3">
    <name type="scientific">Plakobranchus ocellatus</name>
    <dbReference type="NCBI Taxonomy" id="259542"/>
    <lineage>
        <taxon>Eukaryota</taxon>
        <taxon>Metazoa</taxon>
        <taxon>Spiralia</taxon>
        <taxon>Lophotrochozoa</taxon>
        <taxon>Mollusca</taxon>
        <taxon>Gastropoda</taxon>
        <taxon>Heterobranchia</taxon>
        <taxon>Euthyneura</taxon>
        <taxon>Panpulmonata</taxon>
        <taxon>Sacoglossa</taxon>
        <taxon>Placobranchoidea</taxon>
        <taxon>Plakobranchidae</taxon>
        <taxon>Plakobranchus</taxon>
    </lineage>
</organism>
<feature type="region of interest" description="Disordered" evidence="1">
    <location>
        <begin position="1"/>
        <end position="45"/>
    </location>
</feature>
<gene>
    <name evidence="2" type="ORF">PoB_006803100</name>
</gene>
<name>A0AAV4DBS9_9GAST</name>
<evidence type="ECO:0000256" key="1">
    <source>
        <dbReference type="SAM" id="MobiDB-lite"/>
    </source>
</evidence>
<evidence type="ECO:0000313" key="2">
    <source>
        <dbReference type="EMBL" id="GFO41526.1"/>
    </source>
</evidence>
<sequence length="86" mass="9858">MEMSRPHNVRQQIDKKNNRLAIKTGKEVEEADSRQDGGTVLYDREYHSQRLKQSDGGLRRRTISCSGWTQTHSNSSNSMAYSCQVL</sequence>
<proteinExistence type="predicted"/>
<feature type="compositionally biased region" description="Basic and acidic residues" evidence="1">
    <location>
        <begin position="24"/>
        <end position="35"/>
    </location>
</feature>
<comment type="caution">
    <text evidence="2">The sequence shown here is derived from an EMBL/GenBank/DDBJ whole genome shotgun (WGS) entry which is preliminary data.</text>
</comment>
<feature type="region of interest" description="Disordered" evidence="1">
    <location>
        <begin position="67"/>
        <end position="86"/>
    </location>
</feature>
<dbReference type="AlphaFoldDB" id="A0AAV4DBS9"/>
<evidence type="ECO:0000313" key="3">
    <source>
        <dbReference type="Proteomes" id="UP000735302"/>
    </source>
</evidence>
<accession>A0AAV4DBS9</accession>
<protein>
    <submittedName>
        <fullName evidence="2">Uncharacterized protein</fullName>
    </submittedName>
</protein>
<dbReference type="Proteomes" id="UP000735302">
    <property type="component" value="Unassembled WGS sequence"/>
</dbReference>
<reference evidence="2 3" key="1">
    <citation type="journal article" date="2021" name="Elife">
        <title>Chloroplast acquisition without the gene transfer in kleptoplastic sea slugs, Plakobranchus ocellatus.</title>
        <authorList>
            <person name="Maeda T."/>
            <person name="Takahashi S."/>
            <person name="Yoshida T."/>
            <person name="Shimamura S."/>
            <person name="Takaki Y."/>
            <person name="Nagai Y."/>
            <person name="Toyoda A."/>
            <person name="Suzuki Y."/>
            <person name="Arimoto A."/>
            <person name="Ishii H."/>
            <person name="Satoh N."/>
            <person name="Nishiyama T."/>
            <person name="Hasebe M."/>
            <person name="Maruyama T."/>
            <person name="Minagawa J."/>
            <person name="Obokata J."/>
            <person name="Shigenobu S."/>
        </authorList>
    </citation>
    <scope>NUCLEOTIDE SEQUENCE [LARGE SCALE GENOMIC DNA]</scope>
</reference>
<keyword evidence="3" id="KW-1185">Reference proteome</keyword>